<name>A0A0K0EEX9_STRER</name>
<dbReference type="WBParaSite" id="SSTP_0000804300.1">
    <property type="protein sequence ID" value="SSTP_0000804300.1"/>
    <property type="gene ID" value="SSTP_0000804300"/>
</dbReference>
<dbReference type="WBParaSite" id="TCONS_00009781.p1">
    <property type="protein sequence ID" value="TCONS_00009781.p1"/>
    <property type="gene ID" value="XLOC_007530"/>
</dbReference>
<keyword evidence="1" id="KW-0732">Signal</keyword>
<keyword evidence="2" id="KW-1185">Reference proteome</keyword>
<organism evidence="3">
    <name type="scientific">Strongyloides stercoralis</name>
    <name type="common">Threadworm</name>
    <dbReference type="NCBI Taxonomy" id="6248"/>
    <lineage>
        <taxon>Eukaryota</taxon>
        <taxon>Metazoa</taxon>
        <taxon>Ecdysozoa</taxon>
        <taxon>Nematoda</taxon>
        <taxon>Chromadorea</taxon>
        <taxon>Rhabditida</taxon>
        <taxon>Tylenchina</taxon>
        <taxon>Panagrolaimomorpha</taxon>
        <taxon>Strongyloidoidea</taxon>
        <taxon>Strongyloididae</taxon>
        <taxon>Strongyloides</taxon>
    </lineage>
</organism>
<evidence type="ECO:0000256" key="1">
    <source>
        <dbReference type="SAM" id="SignalP"/>
    </source>
</evidence>
<proteinExistence type="predicted"/>
<protein>
    <submittedName>
        <fullName evidence="3 4">Cystatin domain-containing protein</fullName>
    </submittedName>
</protein>
<accession>A0A0K0EEX9</accession>
<dbReference type="Proteomes" id="UP000035681">
    <property type="component" value="Unplaced"/>
</dbReference>
<evidence type="ECO:0000313" key="3">
    <source>
        <dbReference type="WBParaSite" id="SSTP_0000804300.1"/>
    </source>
</evidence>
<feature type="signal peptide" evidence="1">
    <location>
        <begin position="1"/>
        <end position="23"/>
    </location>
</feature>
<reference evidence="3" key="1">
    <citation type="submission" date="2015-08" db="UniProtKB">
        <authorList>
            <consortium name="WormBaseParasite"/>
        </authorList>
    </citation>
    <scope>IDENTIFICATION</scope>
</reference>
<evidence type="ECO:0000313" key="4">
    <source>
        <dbReference type="WBParaSite" id="TCONS_00009781.p1"/>
    </source>
</evidence>
<feature type="chain" id="PRO_5005327915" evidence="1">
    <location>
        <begin position="24"/>
        <end position="121"/>
    </location>
</feature>
<evidence type="ECO:0000313" key="2">
    <source>
        <dbReference type="Proteomes" id="UP000035681"/>
    </source>
</evidence>
<sequence length="121" mass="13881">MNHFNIFLLILATALFISEIVFAGPTPNLHDWKLKKKGSRKMIRLAADLIQYYNIEHDVSLMLKDILKAQSKNNGTKYYDVYLLTTTSDCKKLLGCNVKLHAFVVASLNRREKPQIDIKAE</sequence>
<dbReference type="AlphaFoldDB" id="A0A0K0EEX9"/>